<dbReference type="EMBL" id="JAUQOO010000023">
    <property type="protein sequence ID" value="MDO7929767.1"/>
    <property type="molecule type" value="Genomic_DNA"/>
</dbReference>
<organism evidence="1 2">
    <name type="scientific">Pseudomonas serbiensis</name>
    <dbReference type="NCBI Taxonomy" id="3064350"/>
    <lineage>
        <taxon>Bacteria</taxon>
        <taxon>Pseudomonadati</taxon>
        <taxon>Pseudomonadota</taxon>
        <taxon>Gammaproteobacteria</taxon>
        <taxon>Pseudomonadales</taxon>
        <taxon>Pseudomonadaceae</taxon>
        <taxon>Pseudomonas</taxon>
    </lineage>
</organism>
<reference evidence="1 2" key="1">
    <citation type="submission" date="2023-07" db="EMBL/GenBank/DDBJ databases">
        <title>Identification of four novel Pseudomonas species associated with bacterial leaf spot of cucurbits.</title>
        <authorList>
            <person name="Fullem K.R."/>
        </authorList>
    </citation>
    <scope>NUCLEOTIDE SEQUENCE [LARGE SCALE GENOMIC DNA]</scope>
    <source>
        <strain evidence="1 2">KFB 138</strain>
    </source>
</reference>
<gene>
    <name evidence="1" type="ORF">Q6A51_23605</name>
</gene>
<accession>A0ABT9D0D7</accession>
<dbReference type="RefSeq" id="WP_304575855.1">
    <property type="nucleotide sequence ID" value="NZ_JAUQOO010000023.1"/>
</dbReference>
<proteinExistence type="predicted"/>
<name>A0ABT9D0D7_9PSED</name>
<dbReference type="Proteomes" id="UP001223016">
    <property type="component" value="Unassembled WGS sequence"/>
</dbReference>
<sequence length="60" mass="6494">MTKPQREALTAFTGNGMTIQIAYEPTLATSDLFLHELIFKTTQSISSAQSSQVALLSAFS</sequence>
<keyword evidence="2" id="KW-1185">Reference proteome</keyword>
<evidence type="ECO:0000313" key="1">
    <source>
        <dbReference type="EMBL" id="MDO7929767.1"/>
    </source>
</evidence>
<protein>
    <submittedName>
        <fullName evidence="1">Uncharacterized protein</fullName>
    </submittedName>
</protein>
<evidence type="ECO:0000313" key="2">
    <source>
        <dbReference type="Proteomes" id="UP001223016"/>
    </source>
</evidence>
<comment type="caution">
    <text evidence="1">The sequence shown here is derived from an EMBL/GenBank/DDBJ whole genome shotgun (WGS) entry which is preliminary data.</text>
</comment>